<name>A0A1Y2CEH3_9FUNG</name>
<organism evidence="3 4">
    <name type="scientific">Rhizoclosmatium globosum</name>
    <dbReference type="NCBI Taxonomy" id="329046"/>
    <lineage>
        <taxon>Eukaryota</taxon>
        <taxon>Fungi</taxon>
        <taxon>Fungi incertae sedis</taxon>
        <taxon>Chytridiomycota</taxon>
        <taxon>Chytridiomycota incertae sedis</taxon>
        <taxon>Chytridiomycetes</taxon>
        <taxon>Chytridiales</taxon>
        <taxon>Chytriomycetaceae</taxon>
        <taxon>Rhizoclosmatium</taxon>
    </lineage>
</organism>
<feature type="region of interest" description="Disordered" evidence="1">
    <location>
        <begin position="85"/>
        <end position="105"/>
    </location>
</feature>
<accession>A0A1Y2CEH3</accession>
<evidence type="ECO:0000313" key="4">
    <source>
        <dbReference type="Proteomes" id="UP000193642"/>
    </source>
</evidence>
<feature type="transmembrane region" description="Helical" evidence="2">
    <location>
        <begin position="242"/>
        <end position="268"/>
    </location>
</feature>
<dbReference type="OrthoDB" id="294541at2759"/>
<keyword evidence="2" id="KW-0472">Membrane</keyword>
<comment type="caution">
    <text evidence="3">The sequence shown here is derived from an EMBL/GenBank/DDBJ whole genome shotgun (WGS) entry which is preliminary data.</text>
</comment>
<feature type="region of interest" description="Disordered" evidence="1">
    <location>
        <begin position="164"/>
        <end position="186"/>
    </location>
</feature>
<gene>
    <name evidence="3" type="ORF">BCR33DRAFT_195395</name>
</gene>
<keyword evidence="2" id="KW-1133">Transmembrane helix</keyword>
<protein>
    <submittedName>
        <fullName evidence="3">Uncharacterized protein</fullName>
    </submittedName>
</protein>
<reference evidence="3 4" key="1">
    <citation type="submission" date="2016-07" db="EMBL/GenBank/DDBJ databases">
        <title>Pervasive Adenine N6-methylation of Active Genes in Fungi.</title>
        <authorList>
            <consortium name="DOE Joint Genome Institute"/>
            <person name="Mondo S.J."/>
            <person name="Dannebaum R.O."/>
            <person name="Kuo R.C."/>
            <person name="Labutti K."/>
            <person name="Haridas S."/>
            <person name="Kuo A."/>
            <person name="Salamov A."/>
            <person name="Ahrendt S.R."/>
            <person name="Lipzen A."/>
            <person name="Sullivan W."/>
            <person name="Andreopoulos W.B."/>
            <person name="Clum A."/>
            <person name="Lindquist E."/>
            <person name="Daum C."/>
            <person name="Ramamoorthy G.K."/>
            <person name="Gryganskyi A."/>
            <person name="Culley D."/>
            <person name="Magnuson J.K."/>
            <person name="James T.Y."/>
            <person name="O'Malley M.A."/>
            <person name="Stajich J.E."/>
            <person name="Spatafora J.W."/>
            <person name="Visel A."/>
            <person name="Grigoriev I.V."/>
        </authorList>
    </citation>
    <scope>NUCLEOTIDE SEQUENCE [LARGE SCALE GENOMIC DNA]</scope>
    <source>
        <strain evidence="3 4">JEL800</strain>
    </source>
</reference>
<keyword evidence="2" id="KW-0812">Transmembrane</keyword>
<evidence type="ECO:0000313" key="3">
    <source>
        <dbReference type="EMBL" id="ORY45204.1"/>
    </source>
</evidence>
<feature type="compositionally biased region" description="Polar residues" evidence="1">
    <location>
        <begin position="164"/>
        <end position="177"/>
    </location>
</feature>
<proteinExistence type="predicted"/>
<dbReference type="Proteomes" id="UP000193642">
    <property type="component" value="Unassembled WGS sequence"/>
</dbReference>
<evidence type="ECO:0000256" key="1">
    <source>
        <dbReference type="SAM" id="MobiDB-lite"/>
    </source>
</evidence>
<dbReference type="EMBL" id="MCGO01000020">
    <property type="protein sequence ID" value="ORY45204.1"/>
    <property type="molecule type" value="Genomic_DNA"/>
</dbReference>
<keyword evidence="4" id="KW-1185">Reference proteome</keyword>
<dbReference type="AlphaFoldDB" id="A0A1Y2CEH3"/>
<evidence type="ECO:0000256" key="2">
    <source>
        <dbReference type="SAM" id="Phobius"/>
    </source>
</evidence>
<sequence>MADIPKQVYHLPHADLSRLPPRTYDPFAQFAIAEPEKDGKQMNLEAKKKNIPIPAIATSVQGSMQSVQGKAAARLLNLGAEAVPDPRTKRMHNKHKGSKDRLAIGMNGGSQLGSRMVMGSHMNLGGSQMNFGGSQRMSQAGSSYNGSAFGSQAGLNHRRSVISSNRKVSPYESQESVDFSKPEKDFGEHPLGKSGHSLGIDGMSYFGSSATFVNEEDDQWVNGPPSFTCCPDWMTKYVSSKVVAIICFTIITSVTVAIIAYDIIMLGFRQDVVDGISW</sequence>
<feature type="compositionally biased region" description="Basic residues" evidence="1">
    <location>
        <begin position="89"/>
        <end position="98"/>
    </location>
</feature>